<feature type="domain" description="HAMP" evidence="8">
    <location>
        <begin position="334"/>
        <end position="386"/>
    </location>
</feature>
<evidence type="ECO:0000313" key="10">
    <source>
        <dbReference type="Proteomes" id="UP000244755"/>
    </source>
</evidence>
<feature type="coiled-coil region" evidence="4">
    <location>
        <begin position="616"/>
        <end position="643"/>
    </location>
</feature>
<dbReference type="Gene3D" id="1.10.287.950">
    <property type="entry name" value="Methyl-accepting chemotaxis protein"/>
    <property type="match status" value="1"/>
</dbReference>
<feature type="compositionally biased region" description="Low complexity" evidence="5">
    <location>
        <begin position="690"/>
        <end position="700"/>
    </location>
</feature>
<evidence type="ECO:0000256" key="4">
    <source>
        <dbReference type="SAM" id="Coils"/>
    </source>
</evidence>
<dbReference type="Gene3D" id="6.10.340.10">
    <property type="match status" value="1"/>
</dbReference>
<dbReference type="AlphaFoldDB" id="A0A2R4WUV0"/>
<accession>A0A2R4WUV0</accession>
<dbReference type="Proteomes" id="UP000244755">
    <property type="component" value="Chromosome 2"/>
</dbReference>
<feature type="transmembrane region" description="Helical" evidence="6">
    <location>
        <begin position="313"/>
        <end position="334"/>
    </location>
</feature>
<comment type="similarity">
    <text evidence="2">Belongs to the methyl-accepting chemotaxis (MCP) protein family.</text>
</comment>
<evidence type="ECO:0000313" key="9">
    <source>
        <dbReference type="EMBL" id="AWB25306.1"/>
    </source>
</evidence>
<dbReference type="GO" id="GO:0004888">
    <property type="term" value="F:transmembrane signaling receptor activity"/>
    <property type="evidence" value="ECO:0007669"/>
    <property type="project" value="InterPro"/>
</dbReference>
<sequence length="756" mass="78063">MRFTIKAKLAGGFASVLVLAGVAGGVGYQKLTAADEAMKFVVGRAEVQTHVLDAKANALRGISNTRAAVISADDAQMAHFSKRVAENAADTLAAMAKAKTYINSEEGRRLFEDLSAKYDTVRAVGAKVLELTRLNSNARTWSEITTTGRPATAALRADLEAIIKGRSGEPGDDEFVRAAAGFQARLERAWGQMQSATGATSVEALEQRVTAAKQVREEITRAMDELLRVAAARNVPVEAIRQKFNAWAASFQKALATAESGSSIKAAALASGDYSTASTTAVGAFDALVEFQNKRMADAVARAKAESSEGQTLLLAVIAGALLLGLAIATWLAVTISRGLSRAVTLADAVALGDLSQTVTVTSRDEIGDLVTAMNRMTSNLRATAGLADAIAGGDLTVEARPLSEKDAMGLALQTMLTRLRAVVADAAAAASNVSAGSQELSASAEQLSQGSTEQAASTEEASASMEEMAANVKQNAENAGQTETIARQSAKDAEASGVAVGRAVEAMQTIAQKITIVQEIARQTDLLALNAAVEAARAGEHGRGFAVVASEVRKLAERSQTAAAEIGTLSIDTVKAAQAAGDMLGRLVPDIKRTAALVEEISAACREQDVGSGQINQAIQQLDKVTQQNASASEQVSATSEELAAQAETLQATIAYFRIEGGDAPAARSRPVDGRVDGAVSQLRATAARMAAPSAVVRSPARAPAKGLAAGRPAPKATPKSVTPKSAAAKSAGGGGFSLDMSEGDARDADFTRVA</sequence>
<dbReference type="KEGG" id="mee:DA075_30800"/>
<feature type="compositionally biased region" description="Basic and acidic residues" evidence="5">
    <location>
        <begin position="745"/>
        <end position="756"/>
    </location>
</feature>
<keyword evidence="3" id="KW-0807">Transducer</keyword>
<dbReference type="GO" id="GO:0007165">
    <property type="term" value="P:signal transduction"/>
    <property type="evidence" value="ECO:0007669"/>
    <property type="project" value="UniProtKB-KW"/>
</dbReference>
<dbReference type="PANTHER" id="PTHR43531:SF11">
    <property type="entry name" value="METHYL-ACCEPTING CHEMOTAXIS PROTEIN 3"/>
    <property type="match status" value="1"/>
</dbReference>
<dbReference type="GO" id="GO:0005886">
    <property type="term" value="C:plasma membrane"/>
    <property type="evidence" value="ECO:0007669"/>
    <property type="project" value="TreeGrafter"/>
</dbReference>
<evidence type="ECO:0000256" key="5">
    <source>
        <dbReference type="SAM" id="MobiDB-lite"/>
    </source>
</evidence>
<dbReference type="RefSeq" id="WP_099956975.1">
    <property type="nucleotide sequence ID" value="NZ_CP028844.1"/>
</dbReference>
<dbReference type="PROSITE" id="PS50885">
    <property type="entry name" value="HAMP"/>
    <property type="match status" value="1"/>
</dbReference>
<gene>
    <name evidence="9" type="ORF">DA075_30800</name>
</gene>
<dbReference type="InterPro" id="IPR003660">
    <property type="entry name" value="HAMP_dom"/>
</dbReference>
<dbReference type="SUPFAM" id="SSF58104">
    <property type="entry name" value="Methyl-accepting chemotaxis protein (MCP) signaling domain"/>
    <property type="match status" value="1"/>
</dbReference>
<name>A0A2R4WUV0_9HYPH</name>
<organism evidence="9 10">
    <name type="scientific">Methylobacterium currus</name>
    <dbReference type="NCBI Taxonomy" id="2051553"/>
    <lineage>
        <taxon>Bacteria</taxon>
        <taxon>Pseudomonadati</taxon>
        <taxon>Pseudomonadota</taxon>
        <taxon>Alphaproteobacteria</taxon>
        <taxon>Hyphomicrobiales</taxon>
        <taxon>Methylobacteriaceae</taxon>
        <taxon>Methylobacterium</taxon>
    </lineage>
</organism>
<dbReference type="Pfam" id="PF12729">
    <property type="entry name" value="4HB_MCP_1"/>
    <property type="match status" value="1"/>
</dbReference>
<evidence type="ECO:0000259" key="8">
    <source>
        <dbReference type="PROSITE" id="PS50885"/>
    </source>
</evidence>
<protein>
    <submittedName>
        <fullName evidence="9">HAMP domain-containing protein</fullName>
    </submittedName>
</protein>
<dbReference type="InterPro" id="IPR024478">
    <property type="entry name" value="HlyB_4HB_MCP"/>
</dbReference>
<keyword evidence="1" id="KW-0145">Chemotaxis</keyword>
<feature type="domain" description="Methyl-accepting transducer" evidence="7">
    <location>
        <begin position="430"/>
        <end position="645"/>
    </location>
</feature>
<dbReference type="PANTHER" id="PTHR43531">
    <property type="entry name" value="PROTEIN ICFG"/>
    <property type="match status" value="1"/>
</dbReference>
<evidence type="ECO:0000256" key="3">
    <source>
        <dbReference type="PROSITE-ProRule" id="PRU00284"/>
    </source>
</evidence>
<dbReference type="InterPro" id="IPR004089">
    <property type="entry name" value="MCPsignal_dom"/>
</dbReference>
<dbReference type="CDD" id="cd06225">
    <property type="entry name" value="HAMP"/>
    <property type="match status" value="1"/>
</dbReference>
<keyword evidence="10" id="KW-1185">Reference proteome</keyword>
<evidence type="ECO:0000256" key="1">
    <source>
        <dbReference type="ARBA" id="ARBA00022500"/>
    </source>
</evidence>
<keyword evidence="6" id="KW-0812">Transmembrane</keyword>
<dbReference type="InterPro" id="IPR004090">
    <property type="entry name" value="Chemotax_Me-accpt_rcpt"/>
</dbReference>
<keyword evidence="6" id="KW-1133">Transmembrane helix</keyword>
<evidence type="ECO:0000256" key="2">
    <source>
        <dbReference type="ARBA" id="ARBA00029447"/>
    </source>
</evidence>
<feature type="region of interest" description="Disordered" evidence="5">
    <location>
        <begin position="442"/>
        <end position="480"/>
    </location>
</feature>
<dbReference type="PRINTS" id="PR00260">
    <property type="entry name" value="CHEMTRNSDUCR"/>
</dbReference>
<dbReference type="InterPro" id="IPR051310">
    <property type="entry name" value="MCP_chemotaxis"/>
</dbReference>
<feature type="compositionally biased region" description="Polar residues" evidence="5">
    <location>
        <begin position="442"/>
        <end position="451"/>
    </location>
</feature>
<dbReference type="OrthoDB" id="9814362at2"/>
<dbReference type="GO" id="GO:0006935">
    <property type="term" value="P:chemotaxis"/>
    <property type="evidence" value="ECO:0007669"/>
    <property type="project" value="UniProtKB-KW"/>
</dbReference>
<dbReference type="SMART" id="SM00283">
    <property type="entry name" value="MA"/>
    <property type="match status" value="1"/>
</dbReference>
<feature type="compositionally biased region" description="Low complexity" evidence="5">
    <location>
        <begin position="452"/>
        <end position="471"/>
    </location>
</feature>
<dbReference type="PROSITE" id="PS50111">
    <property type="entry name" value="CHEMOTAXIS_TRANSDUC_2"/>
    <property type="match status" value="1"/>
</dbReference>
<evidence type="ECO:0000259" key="7">
    <source>
        <dbReference type="PROSITE" id="PS50111"/>
    </source>
</evidence>
<dbReference type="Pfam" id="PF00672">
    <property type="entry name" value="HAMP"/>
    <property type="match status" value="1"/>
</dbReference>
<evidence type="ECO:0000256" key="6">
    <source>
        <dbReference type="SAM" id="Phobius"/>
    </source>
</evidence>
<feature type="region of interest" description="Disordered" evidence="5">
    <location>
        <begin position="690"/>
        <end position="756"/>
    </location>
</feature>
<proteinExistence type="inferred from homology"/>
<reference evidence="9 10" key="1">
    <citation type="submission" date="2018-04" db="EMBL/GenBank/DDBJ databases">
        <title>Methylobacterium sp. PR1016A genome.</title>
        <authorList>
            <person name="Park W."/>
        </authorList>
    </citation>
    <scope>NUCLEOTIDE SEQUENCE [LARGE SCALE GENOMIC DNA]</scope>
    <source>
        <strain evidence="9 10">PR1016A</strain>
    </source>
</reference>
<keyword evidence="6" id="KW-0472">Membrane</keyword>
<dbReference type="EMBL" id="CP028844">
    <property type="protein sequence ID" value="AWB25306.1"/>
    <property type="molecule type" value="Genomic_DNA"/>
</dbReference>
<dbReference type="SMART" id="SM00304">
    <property type="entry name" value="HAMP"/>
    <property type="match status" value="1"/>
</dbReference>
<keyword evidence="4" id="KW-0175">Coiled coil</keyword>
<dbReference type="Pfam" id="PF00015">
    <property type="entry name" value="MCPsignal"/>
    <property type="match status" value="1"/>
</dbReference>